<accession>A0A078G6L8</accession>
<dbReference type="OMA" id="EMHSTGF"/>
<evidence type="ECO:0000256" key="8">
    <source>
        <dbReference type="PIRSR" id="PIRSR602403-1"/>
    </source>
</evidence>
<evidence type="ECO:0000313" key="12">
    <source>
        <dbReference type="Proteomes" id="UP000028999"/>
    </source>
</evidence>
<dbReference type="GO" id="GO:0016705">
    <property type="term" value="F:oxidoreductase activity, acting on paired donors, with incorporation or reduction of molecular oxygen"/>
    <property type="evidence" value="ECO:0007669"/>
    <property type="project" value="InterPro"/>
</dbReference>
<dbReference type="GO" id="GO:0006629">
    <property type="term" value="P:lipid metabolic process"/>
    <property type="evidence" value="ECO:0007669"/>
    <property type="project" value="UniProtKB-ARBA"/>
</dbReference>
<evidence type="ECO:0000256" key="6">
    <source>
        <dbReference type="ARBA" id="ARBA00023004"/>
    </source>
</evidence>
<keyword evidence="10" id="KW-0812">Transmembrane</keyword>
<dbReference type="AlphaFoldDB" id="A0A078G6L8"/>
<evidence type="ECO:0000256" key="4">
    <source>
        <dbReference type="ARBA" id="ARBA00022723"/>
    </source>
</evidence>
<sequence length="416" mass="48551">MSLIERVYNHLSLFDVSLALLGLFVFCCLREKLTNKHGPMLWPVFGITLEFFFHKNDVYGWVTKSLKKSRNTFLYRGFWLDGSHGAVTCSPANVEYMLKTNFKNFPKGTFFKDRFKDLLEEGIFNADDESWKEQRRVIITEMHSTRFMEHSFQTTQRLVRKKLLKVMESFARSQEAFDLQDVLLRLTFDIICIAGLGDDPETLAQDLPQVPFAKAFDEATESTLFRFMIPPFIWKPMRFLDIGYEKGLRKAIDVVHGFVNKMIMDPISETLRLYPPIPMEMKQAIEDDMFPDGTFIRKGSRVYFSIYAMGRMESVWGKDCEEFRPERWIQAGKFVSDDQYKYVVFNAGPRMCLGKTFAYLQMKMIAASVLLRYSIKVAQDHVVVPRVTTNLYMKYGLKVTITPRSLEEKILESFPM</sequence>
<protein>
    <submittedName>
        <fullName evidence="11">BnaA08g24390D protein</fullName>
    </submittedName>
</protein>
<organism evidence="11 12">
    <name type="scientific">Brassica napus</name>
    <name type="common">Rape</name>
    <dbReference type="NCBI Taxonomy" id="3708"/>
    <lineage>
        <taxon>Eukaryota</taxon>
        <taxon>Viridiplantae</taxon>
        <taxon>Streptophyta</taxon>
        <taxon>Embryophyta</taxon>
        <taxon>Tracheophyta</taxon>
        <taxon>Spermatophyta</taxon>
        <taxon>Magnoliopsida</taxon>
        <taxon>eudicotyledons</taxon>
        <taxon>Gunneridae</taxon>
        <taxon>Pentapetalae</taxon>
        <taxon>rosids</taxon>
        <taxon>malvids</taxon>
        <taxon>Brassicales</taxon>
        <taxon>Brassicaceae</taxon>
        <taxon>Brassiceae</taxon>
        <taxon>Brassica</taxon>
    </lineage>
</organism>
<keyword evidence="10" id="KW-0472">Membrane</keyword>
<feature type="binding site" description="axial binding residue" evidence="8">
    <location>
        <position position="352"/>
    </location>
    <ligand>
        <name>heme</name>
        <dbReference type="ChEBI" id="CHEBI:30413"/>
    </ligand>
    <ligandPart>
        <name>Fe</name>
        <dbReference type="ChEBI" id="CHEBI:18248"/>
    </ligandPart>
</feature>
<dbReference type="Pfam" id="PF00067">
    <property type="entry name" value="p450"/>
    <property type="match status" value="2"/>
</dbReference>
<reference evidence="11 12" key="1">
    <citation type="journal article" date="2014" name="Science">
        <title>Plant genetics. Early allopolyploid evolution in the post-Neolithic Brassica napus oilseed genome.</title>
        <authorList>
            <person name="Chalhoub B."/>
            <person name="Denoeud F."/>
            <person name="Liu S."/>
            <person name="Parkin I.A."/>
            <person name="Tang H."/>
            <person name="Wang X."/>
            <person name="Chiquet J."/>
            <person name="Belcram H."/>
            <person name="Tong C."/>
            <person name="Samans B."/>
            <person name="Correa M."/>
            <person name="Da Silva C."/>
            <person name="Just J."/>
            <person name="Falentin C."/>
            <person name="Koh C.S."/>
            <person name="Le Clainche I."/>
            <person name="Bernard M."/>
            <person name="Bento P."/>
            <person name="Noel B."/>
            <person name="Labadie K."/>
            <person name="Alberti A."/>
            <person name="Charles M."/>
            <person name="Arnaud D."/>
            <person name="Guo H."/>
            <person name="Daviaud C."/>
            <person name="Alamery S."/>
            <person name="Jabbari K."/>
            <person name="Zhao M."/>
            <person name="Edger P.P."/>
            <person name="Chelaifa H."/>
            <person name="Tack D."/>
            <person name="Lassalle G."/>
            <person name="Mestiri I."/>
            <person name="Schnel N."/>
            <person name="Le Paslier M.C."/>
            <person name="Fan G."/>
            <person name="Renault V."/>
            <person name="Bayer P.E."/>
            <person name="Golicz A.A."/>
            <person name="Manoli S."/>
            <person name="Lee T.H."/>
            <person name="Thi V.H."/>
            <person name="Chalabi S."/>
            <person name="Hu Q."/>
            <person name="Fan C."/>
            <person name="Tollenaere R."/>
            <person name="Lu Y."/>
            <person name="Battail C."/>
            <person name="Shen J."/>
            <person name="Sidebottom C.H."/>
            <person name="Wang X."/>
            <person name="Canaguier A."/>
            <person name="Chauveau A."/>
            <person name="Berard A."/>
            <person name="Deniot G."/>
            <person name="Guan M."/>
            <person name="Liu Z."/>
            <person name="Sun F."/>
            <person name="Lim Y.P."/>
            <person name="Lyons E."/>
            <person name="Town C.D."/>
            <person name="Bancroft I."/>
            <person name="Wang X."/>
            <person name="Meng J."/>
            <person name="Ma J."/>
            <person name="Pires J.C."/>
            <person name="King G.J."/>
            <person name="Brunel D."/>
            <person name="Delourme R."/>
            <person name="Renard M."/>
            <person name="Aury J.M."/>
            <person name="Adams K.L."/>
            <person name="Batley J."/>
            <person name="Snowdon R.J."/>
            <person name="Tost J."/>
            <person name="Edwards D."/>
            <person name="Zhou Y."/>
            <person name="Hua W."/>
            <person name="Sharpe A.G."/>
            <person name="Paterson A.H."/>
            <person name="Guan C."/>
            <person name="Wincker P."/>
        </authorList>
    </citation>
    <scope>NUCLEOTIDE SEQUENCE [LARGE SCALE GENOMIC DNA]</scope>
    <source>
        <strain evidence="12">cv. Darmor-bzh</strain>
    </source>
</reference>
<dbReference type="EMBL" id="LK032115">
    <property type="protein sequence ID" value="CDY21086.1"/>
    <property type="molecule type" value="Genomic_DNA"/>
</dbReference>
<keyword evidence="10" id="KW-1133">Transmembrane helix</keyword>
<evidence type="ECO:0000313" key="11">
    <source>
        <dbReference type="EMBL" id="CDY21086.1"/>
    </source>
</evidence>
<keyword evidence="7 9" id="KW-0503">Monooxygenase</keyword>
<dbReference type="PROSITE" id="PS00086">
    <property type="entry name" value="CYTOCHROME_P450"/>
    <property type="match status" value="1"/>
</dbReference>
<dbReference type="InterPro" id="IPR001128">
    <property type="entry name" value="Cyt_P450"/>
</dbReference>
<dbReference type="SUPFAM" id="SSF48264">
    <property type="entry name" value="Cytochrome P450"/>
    <property type="match status" value="1"/>
</dbReference>
<dbReference type="STRING" id="3708.A0A078G6L8"/>
<dbReference type="PaxDb" id="3708-A0A078G6L8"/>
<evidence type="ECO:0000256" key="3">
    <source>
        <dbReference type="ARBA" id="ARBA00022617"/>
    </source>
</evidence>
<keyword evidence="12" id="KW-1185">Reference proteome</keyword>
<name>A0A078G6L8_BRANA</name>
<feature type="transmembrane region" description="Helical" evidence="10">
    <location>
        <begin position="7"/>
        <end position="26"/>
    </location>
</feature>
<dbReference type="GO" id="GO:0020037">
    <property type="term" value="F:heme binding"/>
    <property type="evidence" value="ECO:0007669"/>
    <property type="project" value="InterPro"/>
</dbReference>
<evidence type="ECO:0000256" key="10">
    <source>
        <dbReference type="SAM" id="Phobius"/>
    </source>
</evidence>
<keyword evidence="4 8" id="KW-0479">Metal-binding</keyword>
<dbReference type="InterPro" id="IPR036396">
    <property type="entry name" value="Cyt_P450_sf"/>
</dbReference>
<dbReference type="GO" id="GO:0004497">
    <property type="term" value="F:monooxygenase activity"/>
    <property type="evidence" value="ECO:0007669"/>
    <property type="project" value="UniProtKB-KW"/>
</dbReference>
<dbReference type="PANTHER" id="PTHR24296">
    <property type="entry name" value="CYTOCHROME P450"/>
    <property type="match status" value="1"/>
</dbReference>
<dbReference type="Proteomes" id="UP000028999">
    <property type="component" value="Unassembled WGS sequence"/>
</dbReference>
<dbReference type="Gramene" id="CDY21086">
    <property type="protein sequence ID" value="CDY21086"/>
    <property type="gene ID" value="GSBRNA2T00015260001"/>
</dbReference>
<proteinExistence type="inferred from homology"/>
<comment type="cofactor">
    <cofactor evidence="1 8">
        <name>heme</name>
        <dbReference type="ChEBI" id="CHEBI:30413"/>
    </cofactor>
</comment>
<evidence type="ECO:0000256" key="1">
    <source>
        <dbReference type="ARBA" id="ARBA00001971"/>
    </source>
</evidence>
<dbReference type="InterPro" id="IPR002403">
    <property type="entry name" value="Cyt_P450_E_grp-IV"/>
</dbReference>
<dbReference type="PRINTS" id="PR00465">
    <property type="entry name" value="EP450IV"/>
</dbReference>
<keyword evidence="6 8" id="KW-0408">Iron</keyword>
<evidence type="ECO:0000256" key="2">
    <source>
        <dbReference type="ARBA" id="ARBA00010617"/>
    </source>
</evidence>
<keyword evidence="5 9" id="KW-0560">Oxidoreductase</keyword>
<evidence type="ECO:0000256" key="9">
    <source>
        <dbReference type="RuleBase" id="RU000461"/>
    </source>
</evidence>
<evidence type="ECO:0000256" key="5">
    <source>
        <dbReference type="ARBA" id="ARBA00023002"/>
    </source>
</evidence>
<gene>
    <name evidence="11" type="primary">BnaA08g24390D</name>
    <name evidence="11" type="ORF">GSBRNA2T00015260001</name>
</gene>
<dbReference type="Gene3D" id="1.10.630.10">
    <property type="entry name" value="Cytochrome P450"/>
    <property type="match status" value="2"/>
</dbReference>
<dbReference type="GO" id="GO:0005506">
    <property type="term" value="F:iron ion binding"/>
    <property type="evidence" value="ECO:0007669"/>
    <property type="project" value="InterPro"/>
</dbReference>
<comment type="similarity">
    <text evidence="2 9">Belongs to the cytochrome P450 family.</text>
</comment>
<dbReference type="InterPro" id="IPR017972">
    <property type="entry name" value="Cyt_P450_CS"/>
</dbReference>
<keyword evidence="3 8" id="KW-0349">Heme</keyword>
<evidence type="ECO:0000256" key="7">
    <source>
        <dbReference type="ARBA" id="ARBA00023033"/>
    </source>
</evidence>